<protein>
    <submittedName>
        <fullName evidence="1">Uncharacterized protein</fullName>
    </submittedName>
</protein>
<evidence type="ECO:0000313" key="2">
    <source>
        <dbReference type="Proteomes" id="UP001428290"/>
    </source>
</evidence>
<reference evidence="1 2" key="1">
    <citation type="submission" date="2024-02" db="EMBL/GenBank/DDBJ databases">
        <title>Herpetosiphon gulosus NBRC 112829.</title>
        <authorList>
            <person name="Ichikawa N."/>
            <person name="Katano-Makiyama Y."/>
            <person name="Hidaka K."/>
        </authorList>
    </citation>
    <scope>NUCLEOTIDE SEQUENCE [LARGE SCALE GENOMIC DNA]</scope>
    <source>
        <strain evidence="1 2">NBRC 112829</strain>
    </source>
</reference>
<accession>A0ABP9WXE8</accession>
<dbReference type="RefSeq" id="WP_345720574.1">
    <property type="nucleotide sequence ID" value="NZ_BAABRU010000002.1"/>
</dbReference>
<comment type="caution">
    <text evidence="1">The sequence shown here is derived from an EMBL/GenBank/DDBJ whole genome shotgun (WGS) entry which is preliminary data.</text>
</comment>
<organism evidence="1 2">
    <name type="scientific">Herpetosiphon gulosus</name>
    <dbReference type="NCBI Taxonomy" id="1973496"/>
    <lineage>
        <taxon>Bacteria</taxon>
        <taxon>Bacillati</taxon>
        <taxon>Chloroflexota</taxon>
        <taxon>Chloroflexia</taxon>
        <taxon>Herpetosiphonales</taxon>
        <taxon>Herpetosiphonaceae</taxon>
        <taxon>Herpetosiphon</taxon>
    </lineage>
</organism>
<name>A0ABP9WXE8_9CHLR</name>
<dbReference type="EMBL" id="BAABRU010000002">
    <property type="protein sequence ID" value="GAA5526943.1"/>
    <property type="molecule type" value="Genomic_DNA"/>
</dbReference>
<proteinExistence type="predicted"/>
<evidence type="ECO:0000313" key="1">
    <source>
        <dbReference type="EMBL" id="GAA5526943.1"/>
    </source>
</evidence>
<dbReference type="Proteomes" id="UP001428290">
    <property type="component" value="Unassembled WGS sequence"/>
</dbReference>
<gene>
    <name evidence="1" type="ORF">Hgul01_00725</name>
</gene>
<keyword evidence="2" id="KW-1185">Reference proteome</keyword>
<sequence length="362" mass="40744">MHRWRLAFGLGLILICVSWASWRWQPVAAQNPEDDDQPPAVEQPLCFSSTGFCINGAFRRYWETNGGLSQFGYPITAEIRETTSNGIFTVQYFERARFEYHPEHSRQFEVQLGRLGAELYRIGHERETARAGCRYFERTGFNVCEPFRTKWETVGTTPGATSLEIYGLPISPLLVGRDPAGNPISFQWFERGRMELHQTNLVVLGLVGVEYRQREQEPRPTPTPTIPVVPTQAPIEPTAIPTAVLPIPINVPFPDRPCHINVPAPIEGIQAWATLPVVSPPEDEVICVRLIVNGEAAHPAFVNIYRYIGNERIPGTGHTTGLDGTASFVFHVRDLPIGTIPVEVVATFEGREYRTWTSFIHR</sequence>